<evidence type="ECO:0000313" key="2">
    <source>
        <dbReference type="Proteomes" id="UP000522590"/>
    </source>
</evidence>
<evidence type="ECO:0000313" key="1">
    <source>
        <dbReference type="EMBL" id="NVN36239.1"/>
    </source>
</evidence>
<accession>A0A850P0A9</accession>
<sequence length="77" mass="8705">MMAVTCWVSPATESGLHARCGMTVNEGRHAPAGMPFFIARVERPVPEVPVRKRCLFFKRRHPKTFGLFFKDLILGGF</sequence>
<proteinExistence type="predicted"/>
<dbReference type="RefSeq" id="WP_176642643.1">
    <property type="nucleotide sequence ID" value="NZ_JABXXS010000007.1"/>
</dbReference>
<comment type="caution">
    <text evidence="1">The sequence shown here is derived from an EMBL/GenBank/DDBJ whole genome shotgun (WGS) entry which is preliminary data.</text>
</comment>
<dbReference type="EMBL" id="JABXXS010000007">
    <property type="protein sequence ID" value="NVN36239.1"/>
    <property type="molecule type" value="Genomic_DNA"/>
</dbReference>
<dbReference type="Proteomes" id="UP000522590">
    <property type="component" value="Unassembled WGS sequence"/>
</dbReference>
<organism evidence="1 2">
    <name type="scientific">Komagataeibacter swingsii</name>
    <dbReference type="NCBI Taxonomy" id="215220"/>
    <lineage>
        <taxon>Bacteria</taxon>
        <taxon>Pseudomonadati</taxon>
        <taxon>Pseudomonadota</taxon>
        <taxon>Alphaproteobacteria</taxon>
        <taxon>Acetobacterales</taxon>
        <taxon>Acetobacteraceae</taxon>
        <taxon>Komagataeibacter</taxon>
    </lineage>
</organism>
<gene>
    <name evidence="1" type="ORF">HUK81_04660</name>
</gene>
<dbReference type="AlphaFoldDB" id="A0A850P0A9"/>
<protein>
    <submittedName>
        <fullName evidence="1">Uncharacterized protein</fullName>
    </submittedName>
</protein>
<name>A0A850P0A9_9PROT</name>
<reference evidence="1 2" key="1">
    <citation type="submission" date="2020-06" db="EMBL/GenBank/DDBJ databases">
        <title>Description of novel acetic acid bacteria.</title>
        <authorList>
            <person name="Sombolestani A."/>
        </authorList>
    </citation>
    <scope>NUCLEOTIDE SEQUENCE [LARGE SCALE GENOMIC DNA]</scope>
    <source>
        <strain evidence="1 2">LMG 25</strain>
    </source>
</reference>